<dbReference type="GeneID" id="78082184"/>
<feature type="region of interest" description="Disordered" evidence="1">
    <location>
        <begin position="26"/>
        <end position="60"/>
    </location>
</feature>
<keyword evidence="3" id="KW-1185">Reference proteome</keyword>
<dbReference type="STRING" id="742767.HMPREF9456_01532"/>
<comment type="caution">
    <text evidence="2">The sequence shown here is derived from an EMBL/GenBank/DDBJ whole genome shotgun (WGS) entry which is preliminary data.</text>
</comment>
<dbReference type="RefSeq" id="WP_006842903.1">
    <property type="nucleotide sequence ID" value="NZ_AQWJ01000003.1"/>
</dbReference>
<dbReference type="AlphaFoldDB" id="F8X0Y7"/>
<protein>
    <submittedName>
        <fullName evidence="2">Uncharacterized protein</fullName>
    </submittedName>
</protein>
<evidence type="ECO:0000256" key="1">
    <source>
        <dbReference type="SAM" id="MobiDB-lite"/>
    </source>
</evidence>
<dbReference type="OrthoDB" id="997521at2"/>
<gene>
    <name evidence="2" type="ORF">HMPREF9456_01532</name>
</gene>
<accession>F8X0Y7</accession>
<dbReference type="eggNOG" id="ENOG502ZWIB">
    <property type="taxonomic scope" value="Bacteria"/>
</dbReference>
<dbReference type="EMBL" id="ADLW01000006">
    <property type="protein sequence ID" value="EGK03465.1"/>
    <property type="molecule type" value="Genomic_DNA"/>
</dbReference>
<reference evidence="2 3" key="1">
    <citation type="submission" date="2011-04" db="EMBL/GenBank/DDBJ databases">
        <title>The Genome Sequence of Dysgonomonas mossii DSM 22836.</title>
        <authorList>
            <consortium name="The Broad Institute Genome Sequencing Platform"/>
            <person name="Earl A."/>
            <person name="Ward D."/>
            <person name="Feldgarden M."/>
            <person name="Gevers D."/>
            <person name="Pudlo N."/>
            <person name="Martens E."/>
            <person name="Allen-Vercoe E."/>
            <person name="Young S.K."/>
            <person name="Zeng Q."/>
            <person name="Gargeya S."/>
            <person name="Fitzgerald M."/>
            <person name="Haas B."/>
            <person name="Abouelleil A."/>
            <person name="Alvarado L."/>
            <person name="Arachchi H.M."/>
            <person name="Berlin A."/>
            <person name="Brown A."/>
            <person name="Chapman S.B."/>
            <person name="Chen Z."/>
            <person name="Dunbar C."/>
            <person name="Freedman E."/>
            <person name="Gearin G."/>
            <person name="Gellesch M."/>
            <person name="Goldberg J."/>
            <person name="Griggs A."/>
            <person name="Gujja S."/>
            <person name="Heiman D."/>
            <person name="Howarth C."/>
            <person name="Larson L."/>
            <person name="Lui A."/>
            <person name="MacDonald P.J.P."/>
            <person name="Mehta T."/>
            <person name="Montmayeur A."/>
            <person name="Murphy C."/>
            <person name="Neiman D."/>
            <person name="Pearson M."/>
            <person name="Priest M."/>
            <person name="Roberts A."/>
            <person name="Saif S."/>
            <person name="Shea T."/>
            <person name="Shenoy N."/>
            <person name="Sisk P."/>
            <person name="Stolte C."/>
            <person name="Sykes S."/>
            <person name="Yandava C."/>
            <person name="Wortman J."/>
            <person name="Nusbaum C."/>
            <person name="Birren B."/>
        </authorList>
    </citation>
    <scope>NUCLEOTIDE SEQUENCE [LARGE SCALE GENOMIC DNA]</scope>
    <source>
        <strain evidence="2 3">DSM 22836</strain>
    </source>
</reference>
<dbReference type="HOGENOM" id="CLU_2934000_0_0_10"/>
<sequence>MKKKKKPAGKISIEDYIKAVKKADREDELSQSPGWKRTTNVHKSKKVYDRKRVKRDISKE</sequence>
<proteinExistence type="predicted"/>
<name>F8X0Y7_9BACT</name>
<evidence type="ECO:0000313" key="2">
    <source>
        <dbReference type="EMBL" id="EGK03465.1"/>
    </source>
</evidence>
<feature type="compositionally biased region" description="Basic residues" evidence="1">
    <location>
        <begin position="39"/>
        <end position="54"/>
    </location>
</feature>
<dbReference type="Proteomes" id="UP000006420">
    <property type="component" value="Unassembled WGS sequence"/>
</dbReference>
<evidence type="ECO:0000313" key="3">
    <source>
        <dbReference type="Proteomes" id="UP000006420"/>
    </source>
</evidence>
<organism evidence="2 3">
    <name type="scientific">Dysgonomonas mossii DSM 22836</name>
    <dbReference type="NCBI Taxonomy" id="742767"/>
    <lineage>
        <taxon>Bacteria</taxon>
        <taxon>Pseudomonadati</taxon>
        <taxon>Bacteroidota</taxon>
        <taxon>Bacteroidia</taxon>
        <taxon>Bacteroidales</taxon>
        <taxon>Dysgonomonadaceae</taxon>
        <taxon>Dysgonomonas</taxon>
    </lineage>
</organism>